<organism evidence="1 2">
    <name type="scientific">Pristionchus pacificus</name>
    <name type="common">Parasitic nematode worm</name>
    <dbReference type="NCBI Taxonomy" id="54126"/>
    <lineage>
        <taxon>Eukaryota</taxon>
        <taxon>Metazoa</taxon>
        <taxon>Ecdysozoa</taxon>
        <taxon>Nematoda</taxon>
        <taxon>Chromadorea</taxon>
        <taxon>Rhabditida</taxon>
        <taxon>Rhabditina</taxon>
        <taxon>Diplogasteromorpha</taxon>
        <taxon>Diplogasteroidea</taxon>
        <taxon>Neodiplogasteridae</taxon>
        <taxon>Pristionchus</taxon>
    </lineage>
</organism>
<accession>A0A8R1UA94</accession>
<evidence type="ECO:0000313" key="1">
    <source>
        <dbReference type="EnsemblMetazoa" id="PPA11691.1"/>
    </source>
</evidence>
<keyword evidence="2" id="KW-1185">Reference proteome</keyword>
<reference evidence="1" key="2">
    <citation type="submission" date="2022-06" db="UniProtKB">
        <authorList>
            <consortium name="EnsemblMetazoa"/>
        </authorList>
    </citation>
    <scope>IDENTIFICATION</scope>
    <source>
        <strain evidence="1">PS312</strain>
    </source>
</reference>
<name>A0A2A6BYC3_PRIPA</name>
<protein>
    <submittedName>
        <fullName evidence="1">Uncharacterized protein</fullName>
    </submittedName>
</protein>
<dbReference type="EnsemblMetazoa" id="PPA11691.1">
    <property type="protein sequence ID" value="PPA11691.1"/>
    <property type="gene ID" value="WBGene00101245"/>
</dbReference>
<gene>
    <name evidence="1" type="primary">WBGene00101245</name>
</gene>
<evidence type="ECO:0000313" key="2">
    <source>
        <dbReference type="Proteomes" id="UP000005239"/>
    </source>
</evidence>
<dbReference type="AlphaFoldDB" id="A0A2A6BYC3"/>
<reference evidence="2" key="1">
    <citation type="journal article" date="2008" name="Nat. Genet.">
        <title>The Pristionchus pacificus genome provides a unique perspective on nematode lifestyle and parasitism.</title>
        <authorList>
            <person name="Dieterich C."/>
            <person name="Clifton S.W."/>
            <person name="Schuster L.N."/>
            <person name="Chinwalla A."/>
            <person name="Delehaunty K."/>
            <person name="Dinkelacker I."/>
            <person name="Fulton L."/>
            <person name="Fulton R."/>
            <person name="Godfrey J."/>
            <person name="Minx P."/>
            <person name="Mitreva M."/>
            <person name="Roeseler W."/>
            <person name="Tian H."/>
            <person name="Witte H."/>
            <person name="Yang S.P."/>
            <person name="Wilson R.K."/>
            <person name="Sommer R.J."/>
        </authorList>
    </citation>
    <scope>NUCLEOTIDE SEQUENCE [LARGE SCALE GENOMIC DNA]</scope>
    <source>
        <strain evidence="2">PS312</strain>
    </source>
</reference>
<accession>A0A2A6BYC3</accession>
<dbReference type="Proteomes" id="UP000005239">
    <property type="component" value="Unassembled WGS sequence"/>
</dbReference>
<proteinExistence type="predicted"/>
<sequence length="110" mass="12704">MTGYGLIILFDLLKTTNQMNNEGRDDLLKMVPEVIMEAYEKEDVDAVQTPLDFIRRISSEHNLVSPFKENIIILCNQILSKWTFMKCPRKTLAKEILTNLKALDIQMTLS</sequence>